<evidence type="ECO:0000256" key="1">
    <source>
        <dbReference type="SAM" id="Phobius"/>
    </source>
</evidence>
<proteinExistence type="predicted"/>
<gene>
    <name evidence="2" type="ORF">US99_C0060G0002</name>
</gene>
<keyword evidence="1" id="KW-0472">Membrane</keyword>
<sequence>MSFSEILLQLYNTGILAIAIMALAIAIVIHAQLKSHPSKRR</sequence>
<dbReference type="EMBL" id="LBVC01000060">
    <property type="protein sequence ID" value="KKQ76793.1"/>
    <property type="molecule type" value="Genomic_DNA"/>
</dbReference>
<evidence type="ECO:0000313" key="3">
    <source>
        <dbReference type="Proteomes" id="UP000034324"/>
    </source>
</evidence>
<protein>
    <submittedName>
        <fullName evidence="2">Uncharacterized protein</fullName>
    </submittedName>
</protein>
<name>A0A0G0KAV3_9BACT</name>
<comment type="caution">
    <text evidence="2">The sequence shown here is derived from an EMBL/GenBank/DDBJ whole genome shotgun (WGS) entry which is preliminary data.</text>
</comment>
<keyword evidence="1" id="KW-0812">Transmembrane</keyword>
<dbReference type="Proteomes" id="UP000034324">
    <property type="component" value="Unassembled WGS sequence"/>
</dbReference>
<feature type="transmembrane region" description="Helical" evidence="1">
    <location>
        <begin position="6"/>
        <end position="31"/>
    </location>
</feature>
<accession>A0A0G0KAV3</accession>
<dbReference type="AlphaFoldDB" id="A0A0G0KAV3"/>
<reference evidence="2 3" key="1">
    <citation type="journal article" date="2015" name="Nature">
        <title>rRNA introns, odd ribosomes, and small enigmatic genomes across a large radiation of phyla.</title>
        <authorList>
            <person name="Brown C.T."/>
            <person name="Hug L.A."/>
            <person name="Thomas B.C."/>
            <person name="Sharon I."/>
            <person name="Castelle C.J."/>
            <person name="Singh A."/>
            <person name="Wilkins M.J."/>
            <person name="Williams K.H."/>
            <person name="Banfield J.F."/>
        </authorList>
    </citation>
    <scope>NUCLEOTIDE SEQUENCE [LARGE SCALE GENOMIC DNA]</scope>
</reference>
<organism evidence="2 3">
    <name type="scientific">Candidatus Daviesbacteria bacterium GW2011_GWF2_38_6</name>
    <dbReference type="NCBI Taxonomy" id="1618432"/>
    <lineage>
        <taxon>Bacteria</taxon>
        <taxon>Candidatus Daviesiibacteriota</taxon>
    </lineage>
</organism>
<evidence type="ECO:0000313" key="2">
    <source>
        <dbReference type="EMBL" id="KKQ76793.1"/>
    </source>
</evidence>
<keyword evidence="1" id="KW-1133">Transmembrane helix</keyword>